<protein>
    <submittedName>
        <fullName evidence="7">1-acyl-sn-glycerol-3-phosphate acyltransferase</fullName>
    </submittedName>
</protein>
<dbReference type="AlphaFoldDB" id="A0A1G9KXT0"/>
<evidence type="ECO:0000256" key="1">
    <source>
        <dbReference type="ARBA" id="ARBA00005189"/>
    </source>
</evidence>
<dbReference type="PANTHER" id="PTHR10434">
    <property type="entry name" value="1-ACYL-SN-GLYCEROL-3-PHOSPHATE ACYLTRANSFERASE"/>
    <property type="match status" value="1"/>
</dbReference>
<name>A0A1G9KXT0_9FIRM</name>
<proteinExistence type="predicted"/>
<dbReference type="GO" id="GO:0003841">
    <property type="term" value="F:1-acylglycerol-3-phosphate O-acyltransferase activity"/>
    <property type="evidence" value="ECO:0007669"/>
    <property type="project" value="TreeGrafter"/>
</dbReference>
<dbReference type="InterPro" id="IPR002123">
    <property type="entry name" value="Plipid/glycerol_acylTrfase"/>
</dbReference>
<sequence length="247" mass="28170">MLNYIKFATYQFIGFSLALPKLIKFKKSPEKFSSIEKFSFLNNQAKKSLDFINIKLTILGKDKIPEEPVLFVMNHASMLDSFILMASVDRPVGCLIADEPVWKNMPIIKDWANIIKCIYINRSNNREGIKSILEASKNILSGHSMAVFPEGDLTWIKDPNAIVSDFRNGALKIAYKANCPIVPLVIKNSRDIYEGFEPIGKIHSHPVEVEFLDPIYDHINNSKLKSAHLSNDIKNKMIDKIKDFRNK</sequence>
<dbReference type="GO" id="GO:0006654">
    <property type="term" value="P:phosphatidic acid biosynthetic process"/>
    <property type="evidence" value="ECO:0007669"/>
    <property type="project" value="TreeGrafter"/>
</dbReference>
<dbReference type="CDD" id="cd07989">
    <property type="entry name" value="LPLAT_AGPAT-like"/>
    <property type="match status" value="1"/>
</dbReference>
<comment type="pathway">
    <text evidence="1">Lipid metabolism.</text>
</comment>
<dbReference type="STRING" id="1121325.SAMN04515677_102305"/>
<evidence type="ECO:0000256" key="2">
    <source>
        <dbReference type="ARBA" id="ARBA00022516"/>
    </source>
</evidence>
<evidence type="ECO:0000313" key="7">
    <source>
        <dbReference type="EMBL" id="SDL54528.1"/>
    </source>
</evidence>
<dbReference type="SMART" id="SM00563">
    <property type="entry name" value="PlsC"/>
    <property type="match status" value="1"/>
</dbReference>
<evidence type="ECO:0000259" key="6">
    <source>
        <dbReference type="SMART" id="SM00563"/>
    </source>
</evidence>
<dbReference type="PANTHER" id="PTHR10434:SF64">
    <property type="entry name" value="1-ACYL-SN-GLYCEROL-3-PHOSPHATE ACYLTRANSFERASE-RELATED"/>
    <property type="match status" value="1"/>
</dbReference>
<dbReference type="RefSeq" id="WP_092724311.1">
    <property type="nucleotide sequence ID" value="NZ_FNGW01000002.1"/>
</dbReference>
<evidence type="ECO:0000256" key="5">
    <source>
        <dbReference type="ARBA" id="ARBA00023315"/>
    </source>
</evidence>
<keyword evidence="2" id="KW-0444">Lipid biosynthesis</keyword>
<keyword evidence="8" id="KW-1185">Reference proteome</keyword>
<evidence type="ECO:0000256" key="4">
    <source>
        <dbReference type="ARBA" id="ARBA00023098"/>
    </source>
</evidence>
<dbReference type="Pfam" id="PF01553">
    <property type="entry name" value="Acyltransferase"/>
    <property type="match status" value="1"/>
</dbReference>
<feature type="domain" description="Phospholipid/glycerol acyltransferase" evidence="6">
    <location>
        <begin position="69"/>
        <end position="189"/>
    </location>
</feature>
<gene>
    <name evidence="7" type="ORF">SAMN04515677_102305</name>
</gene>
<dbReference type="Proteomes" id="UP000199068">
    <property type="component" value="Unassembled WGS sequence"/>
</dbReference>
<evidence type="ECO:0000256" key="3">
    <source>
        <dbReference type="ARBA" id="ARBA00022679"/>
    </source>
</evidence>
<keyword evidence="4" id="KW-0443">Lipid metabolism</keyword>
<evidence type="ECO:0000313" key="8">
    <source>
        <dbReference type="Proteomes" id="UP000199068"/>
    </source>
</evidence>
<dbReference type="EMBL" id="FNGW01000002">
    <property type="protein sequence ID" value="SDL54528.1"/>
    <property type="molecule type" value="Genomic_DNA"/>
</dbReference>
<accession>A0A1G9KXT0</accession>
<dbReference type="SUPFAM" id="SSF69593">
    <property type="entry name" value="Glycerol-3-phosphate (1)-acyltransferase"/>
    <property type="match status" value="1"/>
</dbReference>
<reference evidence="7 8" key="1">
    <citation type="submission" date="2016-10" db="EMBL/GenBank/DDBJ databases">
        <authorList>
            <person name="de Groot N.N."/>
        </authorList>
    </citation>
    <scope>NUCLEOTIDE SEQUENCE [LARGE SCALE GENOMIC DNA]</scope>
    <source>
        <strain evidence="7 8">DSM 797</strain>
    </source>
</reference>
<keyword evidence="5 7" id="KW-0012">Acyltransferase</keyword>
<organism evidence="7 8">
    <name type="scientific">Romboutsia lituseburensis DSM 797</name>
    <dbReference type="NCBI Taxonomy" id="1121325"/>
    <lineage>
        <taxon>Bacteria</taxon>
        <taxon>Bacillati</taxon>
        <taxon>Bacillota</taxon>
        <taxon>Clostridia</taxon>
        <taxon>Peptostreptococcales</taxon>
        <taxon>Peptostreptococcaceae</taxon>
        <taxon>Romboutsia</taxon>
    </lineage>
</organism>
<keyword evidence="3 7" id="KW-0808">Transferase</keyword>